<dbReference type="AlphaFoldDB" id="A0AAV7V0N9"/>
<name>A0AAV7V0N9_PLEWA</name>
<organism evidence="4 5">
    <name type="scientific">Pleurodeles waltl</name>
    <name type="common">Iberian ribbed newt</name>
    <dbReference type="NCBI Taxonomy" id="8319"/>
    <lineage>
        <taxon>Eukaryota</taxon>
        <taxon>Metazoa</taxon>
        <taxon>Chordata</taxon>
        <taxon>Craniata</taxon>
        <taxon>Vertebrata</taxon>
        <taxon>Euteleostomi</taxon>
        <taxon>Amphibia</taxon>
        <taxon>Batrachia</taxon>
        <taxon>Caudata</taxon>
        <taxon>Salamandroidea</taxon>
        <taxon>Salamandridae</taxon>
        <taxon>Pleurodelinae</taxon>
        <taxon>Pleurodeles</taxon>
    </lineage>
</organism>
<keyword evidence="3" id="KW-0732">Signal</keyword>
<protein>
    <submittedName>
        <fullName evidence="4">Uncharacterized protein</fullName>
    </submittedName>
</protein>
<dbReference type="EMBL" id="JANPWB010000004">
    <property type="protein sequence ID" value="KAJ1194174.1"/>
    <property type="molecule type" value="Genomic_DNA"/>
</dbReference>
<accession>A0AAV7V0N9</accession>
<evidence type="ECO:0000256" key="2">
    <source>
        <dbReference type="SAM" id="MobiDB-lite"/>
    </source>
</evidence>
<dbReference type="PANTHER" id="PTHR11505">
    <property type="entry name" value="L1 TRANSPOSABLE ELEMENT-RELATED"/>
    <property type="match status" value="1"/>
</dbReference>
<feature type="signal peptide" evidence="3">
    <location>
        <begin position="1"/>
        <end position="30"/>
    </location>
</feature>
<comment type="caution">
    <text evidence="4">The sequence shown here is derived from an EMBL/GenBank/DDBJ whole genome shotgun (WGS) entry which is preliminary data.</text>
</comment>
<sequence length="389" mass="44447">MQCPADQKRQQRLMHCWHSALLVAWQCLWGTELPTTRLALWERERDPARVYRDGGRQRLWTPPGLRHAEMDLPDTLHDEKLDKIVEAIVTTGQNLCNRVDAVAVEVGLLREDHKKLSARVANTESELKDLRPSLTELEEKVSSLTGKVRELERRAEYSEGWSRRNNIRIVGFPKGAEGLDPITFFETWLAQMVGVEALSLHYIVERAHRVPACRPPAGAPPRLVLIHFLNYRNKETVFQKTHTSLPHQYENSCIYFFPHHTATVQRQLTSFVGVKKRLCQASLTYSVLFPARLKVIADGTSFFYTEPTGAWDWVEQCRNEISKSSSPNAPPDRRQGRKHNRKAPQETGMDRVKAASTPAQARLEQKQALSAPMALWMDEGLTISQISNR</sequence>
<feature type="region of interest" description="Disordered" evidence="2">
    <location>
        <begin position="321"/>
        <end position="365"/>
    </location>
</feature>
<evidence type="ECO:0000313" key="4">
    <source>
        <dbReference type="EMBL" id="KAJ1194174.1"/>
    </source>
</evidence>
<evidence type="ECO:0000256" key="1">
    <source>
        <dbReference type="SAM" id="Coils"/>
    </source>
</evidence>
<proteinExistence type="predicted"/>
<reference evidence="4" key="1">
    <citation type="journal article" date="2022" name="bioRxiv">
        <title>Sequencing and chromosome-scale assembly of the giantPleurodeles waltlgenome.</title>
        <authorList>
            <person name="Brown T."/>
            <person name="Elewa A."/>
            <person name="Iarovenko S."/>
            <person name="Subramanian E."/>
            <person name="Araus A.J."/>
            <person name="Petzold A."/>
            <person name="Susuki M."/>
            <person name="Suzuki K.-i.T."/>
            <person name="Hayashi T."/>
            <person name="Toyoda A."/>
            <person name="Oliveira C."/>
            <person name="Osipova E."/>
            <person name="Leigh N.D."/>
            <person name="Simon A."/>
            <person name="Yun M.H."/>
        </authorList>
    </citation>
    <scope>NUCLEOTIDE SEQUENCE</scope>
    <source>
        <strain evidence="4">20211129_DDA</strain>
        <tissue evidence="4">Liver</tissue>
    </source>
</reference>
<dbReference type="Proteomes" id="UP001066276">
    <property type="component" value="Chromosome 2_2"/>
</dbReference>
<evidence type="ECO:0000256" key="3">
    <source>
        <dbReference type="SAM" id="SignalP"/>
    </source>
</evidence>
<keyword evidence="1" id="KW-0175">Coiled coil</keyword>
<dbReference type="Gene3D" id="3.30.70.1820">
    <property type="entry name" value="L1 transposable element, RRM domain"/>
    <property type="match status" value="1"/>
</dbReference>
<dbReference type="InterPro" id="IPR004244">
    <property type="entry name" value="Transposase_22"/>
</dbReference>
<keyword evidence="5" id="KW-1185">Reference proteome</keyword>
<evidence type="ECO:0000313" key="5">
    <source>
        <dbReference type="Proteomes" id="UP001066276"/>
    </source>
</evidence>
<feature type="coiled-coil region" evidence="1">
    <location>
        <begin position="120"/>
        <end position="154"/>
    </location>
</feature>
<feature type="chain" id="PRO_5043821093" evidence="3">
    <location>
        <begin position="31"/>
        <end position="389"/>
    </location>
</feature>
<gene>
    <name evidence="4" type="ORF">NDU88_003469</name>
</gene>
<dbReference type="Gene3D" id="1.20.5.340">
    <property type="match status" value="1"/>
</dbReference>